<dbReference type="Gene3D" id="3.40.50.720">
    <property type="entry name" value="NAD(P)-binding Rossmann-like Domain"/>
    <property type="match status" value="1"/>
</dbReference>
<organism evidence="2 3">
    <name type="scientific">Ramazzottius varieornatus</name>
    <name type="common">Water bear</name>
    <name type="synonym">Tardigrade</name>
    <dbReference type="NCBI Taxonomy" id="947166"/>
    <lineage>
        <taxon>Eukaryota</taxon>
        <taxon>Metazoa</taxon>
        <taxon>Ecdysozoa</taxon>
        <taxon>Tardigrada</taxon>
        <taxon>Eutardigrada</taxon>
        <taxon>Parachela</taxon>
        <taxon>Hypsibioidea</taxon>
        <taxon>Ramazzottiidae</taxon>
        <taxon>Ramazzottius</taxon>
    </lineage>
</organism>
<dbReference type="InterPro" id="IPR002347">
    <property type="entry name" value="SDR_fam"/>
</dbReference>
<dbReference type="STRING" id="947166.A0A1D1VKC6"/>
<accession>A0A1D1VKC6</accession>
<evidence type="ECO:0008006" key="4">
    <source>
        <dbReference type="Google" id="ProtNLM"/>
    </source>
</evidence>
<evidence type="ECO:0000313" key="2">
    <source>
        <dbReference type="EMBL" id="GAU99373.1"/>
    </source>
</evidence>
<comment type="caution">
    <text evidence="2">The sequence shown here is derived from an EMBL/GenBank/DDBJ whole genome shotgun (WGS) entry which is preliminary data.</text>
</comment>
<comment type="similarity">
    <text evidence="1">Belongs to the short-chain dehydrogenases/reductases (SDR) family.</text>
</comment>
<dbReference type="PANTHER" id="PTHR44147:SF2">
    <property type="entry name" value="DEHYDROGENASE_REDUCTASE SDR FAMILY MEMBER 1"/>
    <property type="match status" value="1"/>
</dbReference>
<evidence type="ECO:0000313" key="3">
    <source>
        <dbReference type="Proteomes" id="UP000186922"/>
    </source>
</evidence>
<dbReference type="Proteomes" id="UP000186922">
    <property type="component" value="Unassembled WGS sequence"/>
</dbReference>
<protein>
    <recommendedName>
        <fullName evidence="4">Dehydrogenase/reductase SDR family member 1</fullName>
    </recommendedName>
</protein>
<proteinExistence type="inferred from homology"/>
<gene>
    <name evidence="2" type="primary">RvY_10389-1</name>
    <name evidence="2" type="synonym">RvY_10389.1</name>
    <name evidence="2" type="ORF">RvY_10389</name>
</gene>
<dbReference type="PRINTS" id="PR00081">
    <property type="entry name" value="GDHRDH"/>
</dbReference>
<dbReference type="EMBL" id="BDGG01000005">
    <property type="protein sequence ID" value="GAU99373.1"/>
    <property type="molecule type" value="Genomic_DNA"/>
</dbReference>
<dbReference type="PANTHER" id="PTHR44147">
    <property type="entry name" value="DEHYDROGENASE/REDUCTASE SDR FAMILY MEMBER 1"/>
    <property type="match status" value="1"/>
</dbReference>
<evidence type="ECO:0000256" key="1">
    <source>
        <dbReference type="RuleBase" id="RU000363"/>
    </source>
</evidence>
<name>A0A1D1VKC6_RAMVA</name>
<dbReference type="Pfam" id="PF00106">
    <property type="entry name" value="adh_short"/>
    <property type="match status" value="1"/>
</dbReference>
<dbReference type="AlphaFoldDB" id="A0A1D1VKC6"/>
<dbReference type="OrthoDB" id="1933717at2759"/>
<dbReference type="PRINTS" id="PR00080">
    <property type="entry name" value="SDRFAMILY"/>
</dbReference>
<dbReference type="SUPFAM" id="SSF51735">
    <property type="entry name" value="NAD(P)-binding Rossmann-fold domains"/>
    <property type="match status" value="1"/>
</dbReference>
<reference evidence="2 3" key="1">
    <citation type="journal article" date="2016" name="Nat. Commun.">
        <title>Extremotolerant tardigrade genome and improved radiotolerance of human cultured cells by tardigrade-unique protein.</title>
        <authorList>
            <person name="Hashimoto T."/>
            <person name="Horikawa D.D."/>
            <person name="Saito Y."/>
            <person name="Kuwahara H."/>
            <person name="Kozuka-Hata H."/>
            <person name="Shin-I T."/>
            <person name="Minakuchi Y."/>
            <person name="Ohishi K."/>
            <person name="Motoyama A."/>
            <person name="Aizu T."/>
            <person name="Enomoto A."/>
            <person name="Kondo K."/>
            <person name="Tanaka S."/>
            <person name="Hara Y."/>
            <person name="Koshikawa S."/>
            <person name="Sagara H."/>
            <person name="Miura T."/>
            <person name="Yokobori S."/>
            <person name="Miyagawa K."/>
            <person name="Suzuki Y."/>
            <person name="Kubo T."/>
            <person name="Oyama M."/>
            <person name="Kohara Y."/>
            <person name="Fujiyama A."/>
            <person name="Arakawa K."/>
            <person name="Katayama T."/>
            <person name="Toyoda A."/>
            <person name="Kunieda T."/>
        </authorList>
    </citation>
    <scope>NUCLEOTIDE SEQUENCE [LARGE SCALE GENOMIC DNA]</scope>
    <source>
        <strain evidence="2 3">YOKOZUNA-1</strain>
    </source>
</reference>
<sequence length="335" mass="36532">MALAGKVALVTGATRGIGKGIALQLATAGATVYITGRTLQSREGAPAPGSLNETEKEVENRGGRCIAVACDHSRDSDIDSLFDQINREQNGRLDILVNNAYSAVDAIMQNSGKPFWTLPPTFWDEVNNVGLRNHYICAVKASQMMVARKSGLIVNISSMGGLLYLFTPAYGVGKTACDRMAADCAIELKKQNVAFVSLWPGPVQTELVKKNILEPMRQNQDRAGQSDSNVAEHREQSRTTAVHRMFEQGETPEFAGKCIVALAQDAGLMKKTGRVLTTADLGQEYSLCDVDGRSYSGTRSLKYILQIVGWTKASEYVPSFIAIPKFVYNAYYGRF</sequence>
<keyword evidence="3" id="KW-1185">Reference proteome</keyword>
<dbReference type="InterPro" id="IPR036291">
    <property type="entry name" value="NAD(P)-bd_dom_sf"/>
</dbReference>